<dbReference type="InterPro" id="IPR013783">
    <property type="entry name" value="Ig-like_fold"/>
</dbReference>
<proteinExistence type="predicted"/>
<dbReference type="Pfam" id="PF07610">
    <property type="entry name" value="DUF1573"/>
    <property type="match status" value="1"/>
</dbReference>
<dbReference type="EMBL" id="LCOY01000056">
    <property type="protein sequence ID" value="KKU86460.1"/>
    <property type="molecule type" value="Genomic_DNA"/>
</dbReference>
<dbReference type="PANTHER" id="PTHR37833:SF1">
    <property type="entry name" value="SIGNAL PEPTIDE PROTEIN"/>
    <property type="match status" value="1"/>
</dbReference>
<evidence type="ECO:0000313" key="3">
    <source>
        <dbReference type="Proteomes" id="UP000034739"/>
    </source>
</evidence>
<name>A0A0G1WW66_9BACT</name>
<dbReference type="Proteomes" id="UP000034739">
    <property type="component" value="Unassembled WGS sequence"/>
</dbReference>
<accession>A0A0G1WW66</accession>
<organism evidence="2 3">
    <name type="scientific">Candidatus Gottesmanbacteria bacterium GW2011_GWA2_47_9</name>
    <dbReference type="NCBI Taxonomy" id="1618445"/>
    <lineage>
        <taxon>Bacteria</taxon>
        <taxon>Candidatus Gottesmaniibacteriota</taxon>
    </lineage>
</organism>
<gene>
    <name evidence="2" type="ORF">UY16_C0056G0005</name>
</gene>
<evidence type="ECO:0008006" key="4">
    <source>
        <dbReference type="Google" id="ProtNLM"/>
    </source>
</evidence>
<evidence type="ECO:0000313" key="2">
    <source>
        <dbReference type="EMBL" id="KKU86460.1"/>
    </source>
</evidence>
<protein>
    <recommendedName>
        <fullName evidence="4">DUF1573 domain-containing protein</fullName>
    </recommendedName>
</protein>
<comment type="caution">
    <text evidence="2">The sequence shown here is derived from an EMBL/GenBank/DDBJ whole genome shotgun (WGS) entry which is preliminary data.</text>
</comment>
<evidence type="ECO:0000256" key="1">
    <source>
        <dbReference type="SAM" id="Phobius"/>
    </source>
</evidence>
<dbReference type="InterPro" id="IPR011467">
    <property type="entry name" value="DUF1573"/>
</dbReference>
<reference evidence="2 3" key="1">
    <citation type="journal article" date="2015" name="Nature">
        <title>rRNA introns, odd ribosomes, and small enigmatic genomes across a large radiation of phyla.</title>
        <authorList>
            <person name="Brown C.T."/>
            <person name="Hug L.A."/>
            <person name="Thomas B.C."/>
            <person name="Sharon I."/>
            <person name="Castelle C.J."/>
            <person name="Singh A."/>
            <person name="Wilkins M.J."/>
            <person name="Williams K.H."/>
            <person name="Banfield J.F."/>
        </authorList>
    </citation>
    <scope>NUCLEOTIDE SEQUENCE [LARGE SCALE GENOMIC DNA]</scope>
</reference>
<sequence>MKNDTKVILGALVASLAVIVGAVFLFGNDKSPKRDQLGAAGMAIDKTFEDFGSMTADEERTATFMISNTSDSPLRIWNIATSCDCTFASVVIDDVQTGEFNMTMHTTGSLKNWIGEVPAGSEALLKVTYRPKVMPVTGVVTRQVTFSTNDPKNETVEVSVKANVL</sequence>
<keyword evidence="1" id="KW-0812">Transmembrane</keyword>
<keyword evidence="1" id="KW-1133">Transmembrane helix</keyword>
<dbReference type="Gene3D" id="2.60.40.10">
    <property type="entry name" value="Immunoglobulins"/>
    <property type="match status" value="1"/>
</dbReference>
<keyword evidence="1" id="KW-0472">Membrane</keyword>
<feature type="transmembrane region" description="Helical" evidence="1">
    <location>
        <begin position="7"/>
        <end position="27"/>
    </location>
</feature>
<dbReference type="AlphaFoldDB" id="A0A0G1WW66"/>
<dbReference type="PANTHER" id="PTHR37833">
    <property type="entry name" value="LIPOPROTEIN-RELATED"/>
    <property type="match status" value="1"/>
</dbReference>